<dbReference type="InterPro" id="IPR003675">
    <property type="entry name" value="Rce1/LyrA-like_dom"/>
</dbReference>
<feature type="transmembrane region" description="Helical" evidence="1">
    <location>
        <begin position="131"/>
        <end position="150"/>
    </location>
</feature>
<evidence type="ECO:0000313" key="4">
    <source>
        <dbReference type="Proteomes" id="UP000179441"/>
    </source>
</evidence>
<feature type="domain" description="CAAX prenyl protease 2/Lysostaphin resistance protein A-like" evidence="2">
    <location>
        <begin position="136"/>
        <end position="221"/>
    </location>
</feature>
<reference evidence="3 4" key="1">
    <citation type="submission" date="2016-10" db="EMBL/GenBank/DDBJ databases">
        <title>Evaluation of Human, Veterinary and Environmental Mycobacterium chelonae Isolates by Core Genome Phylogenomic Analysis, Targeted Gene Comparison, and Anti-microbial Susceptibility Patterns: A Tale of Mistaken Identities.</title>
        <authorList>
            <person name="Fogelson S.B."/>
            <person name="Camus A.C."/>
            <person name="Lorenz W."/>
            <person name="Vasireddy R."/>
            <person name="Vasireddy S."/>
            <person name="Smith T."/>
            <person name="Brown-Elliott B.A."/>
            <person name="Wallace R.J.Jr."/>
            <person name="Hasan N.A."/>
            <person name="Reischl U."/>
            <person name="Sanchez S."/>
        </authorList>
    </citation>
    <scope>NUCLEOTIDE SEQUENCE [LARGE SCALE GENOMIC DNA]</scope>
    <source>
        <strain evidence="3 4">15518</strain>
    </source>
</reference>
<comment type="caution">
    <text evidence="3">The sequence shown here is derived from an EMBL/GenBank/DDBJ whole genome shotgun (WGS) entry which is preliminary data.</text>
</comment>
<dbReference type="Pfam" id="PF02517">
    <property type="entry name" value="Rce1-like"/>
    <property type="match status" value="1"/>
</dbReference>
<proteinExistence type="predicted"/>
<feature type="transmembrane region" description="Helical" evidence="1">
    <location>
        <begin position="55"/>
        <end position="74"/>
    </location>
</feature>
<dbReference type="GO" id="GO:0004175">
    <property type="term" value="F:endopeptidase activity"/>
    <property type="evidence" value="ECO:0007669"/>
    <property type="project" value="UniProtKB-ARBA"/>
</dbReference>
<dbReference type="GO" id="GO:0080120">
    <property type="term" value="P:CAAX-box protein maturation"/>
    <property type="evidence" value="ECO:0007669"/>
    <property type="project" value="UniProtKB-ARBA"/>
</dbReference>
<dbReference type="EMBL" id="MLIS01000003">
    <property type="protein sequence ID" value="OHU76433.1"/>
    <property type="molecule type" value="Genomic_DNA"/>
</dbReference>
<evidence type="ECO:0000313" key="3">
    <source>
        <dbReference type="EMBL" id="OHU76433.1"/>
    </source>
</evidence>
<keyword evidence="4" id="KW-1185">Reference proteome</keyword>
<dbReference type="PANTHER" id="PTHR43592">
    <property type="entry name" value="CAAX AMINO TERMINAL PROTEASE"/>
    <property type="match status" value="1"/>
</dbReference>
<evidence type="ECO:0000259" key="2">
    <source>
        <dbReference type="Pfam" id="PF02517"/>
    </source>
</evidence>
<sequence>MSVVEHFGVASGPARPGWLELGVAAATAVFLYLVGGVAAYFVAEDFPIVLGQVNFLISGLAPLGAFAAAVLVRIRDVRPFGLRHTSLLWLLTGVVIGLVCFGLSWPVSAIFDPLFPGSEGVKQPYRDAARSGAVPLIVAVGLGGILTPLGEEALFRGVLATFLFRWGSCISVVFSAAVFAVAHGINAVMPLALMIGLANGVLLWRSGSIWPAVMVHIAYNSAGILYHGLGY</sequence>
<dbReference type="PANTHER" id="PTHR43592:SF15">
    <property type="entry name" value="CAAX AMINO TERMINAL PROTEASE FAMILY PROTEIN"/>
    <property type="match status" value="1"/>
</dbReference>
<evidence type="ECO:0000256" key="1">
    <source>
        <dbReference type="SAM" id="Phobius"/>
    </source>
</evidence>
<name>A0A1S1M1L5_MYCCH</name>
<accession>A0A1S1M1L5</accession>
<keyword evidence="1" id="KW-0472">Membrane</keyword>
<feature type="transmembrane region" description="Helical" evidence="1">
    <location>
        <begin position="86"/>
        <end position="111"/>
    </location>
</feature>
<organism evidence="3 4">
    <name type="scientific">Mycobacteroides chelonae</name>
    <name type="common">Mycobacterium chelonae</name>
    <dbReference type="NCBI Taxonomy" id="1774"/>
    <lineage>
        <taxon>Bacteria</taxon>
        <taxon>Bacillati</taxon>
        <taxon>Actinomycetota</taxon>
        <taxon>Actinomycetes</taxon>
        <taxon>Mycobacteriales</taxon>
        <taxon>Mycobacteriaceae</taxon>
        <taxon>Mycobacteroides</taxon>
    </lineage>
</organism>
<dbReference type="Proteomes" id="UP000179441">
    <property type="component" value="Unassembled WGS sequence"/>
</dbReference>
<dbReference type="RefSeq" id="WP_070952728.1">
    <property type="nucleotide sequence ID" value="NZ_CP050145.1"/>
</dbReference>
<gene>
    <name evidence="3" type="ORF">BKG84_24365</name>
</gene>
<feature type="transmembrane region" description="Helical" evidence="1">
    <location>
        <begin position="21"/>
        <end position="43"/>
    </location>
</feature>
<keyword evidence="1" id="KW-0812">Transmembrane</keyword>
<dbReference type="AlphaFoldDB" id="A0A1S1M1L5"/>
<protein>
    <submittedName>
        <fullName evidence="3">Abortive infection protein</fullName>
    </submittedName>
</protein>
<keyword evidence="1" id="KW-1133">Transmembrane helix</keyword>